<name>A0A2M7VDL5_9BACT</name>
<protein>
    <recommendedName>
        <fullName evidence="3">Glycoside hydrolase family 2 catalytic domain-containing protein</fullName>
    </recommendedName>
</protein>
<comment type="caution">
    <text evidence="1">The sequence shown here is derived from an EMBL/GenBank/DDBJ whole genome shotgun (WGS) entry which is preliminary data.</text>
</comment>
<evidence type="ECO:0000313" key="1">
    <source>
        <dbReference type="EMBL" id="PIZ98549.1"/>
    </source>
</evidence>
<dbReference type="Proteomes" id="UP000230405">
    <property type="component" value="Unassembled WGS sequence"/>
</dbReference>
<reference evidence="2" key="1">
    <citation type="submission" date="2017-09" db="EMBL/GenBank/DDBJ databases">
        <title>Depth-based differentiation of microbial function through sediment-hosted aquifers and enrichment of novel symbionts in the deep terrestrial subsurface.</title>
        <authorList>
            <person name="Probst A.J."/>
            <person name="Ladd B."/>
            <person name="Jarett J.K."/>
            <person name="Geller-Mcgrath D.E."/>
            <person name="Sieber C.M.K."/>
            <person name="Emerson J.B."/>
            <person name="Anantharaman K."/>
            <person name="Thomas B.C."/>
            <person name="Malmstrom R."/>
            <person name="Stieglmeier M."/>
            <person name="Klingl A."/>
            <person name="Woyke T."/>
            <person name="Ryan C.M."/>
            <person name="Banfield J.F."/>
        </authorList>
    </citation>
    <scope>NUCLEOTIDE SEQUENCE [LARGE SCALE GENOMIC DNA]</scope>
</reference>
<proteinExistence type="predicted"/>
<sequence>KWQLEQIQMRGGQVILVVGRRQPRWPECHNPSWLGSIDQSAQHQAELQYIRATVEELKQYSTIVAWQVENEPFLDIFGECPSEKPQEFRDKLAWVQSLDQRPTIVTDSGELSSWYRTSSLNPIIGTSLYRHTWNKWYGDFYYPLPPAYYHWKAKLLKLVTPLEKIFISELQLEPWGDKSPAETPINEQLLSMNNLRFTKNVDFARQVGFSEIYFWGAEWWYWMKEKQNNDSFWQQAILIFKNQNND</sequence>
<dbReference type="Gene3D" id="3.20.20.80">
    <property type="entry name" value="Glycosidases"/>
    <property type="match status" value="1"/>
</dbReference>
<dbReference type="InterPro" id="IPR017853">
    <property type="entry name" value="GH"/>
</dbReference>
<organism evidence="1 2">
    <name type="scientific">Candidatus Komeilibacteria bacterium CG_4_10_14_0_2_um_filter_37_10</name>
    <dbReference type="NCBI Taxonomy" id="1974470"/>
    <lineage>
        <taxon>Bacteria</taxon>
        <taxon>Candidatus Komeiliibacteriota</taxon>
    </lineage>
</organism>
<dbReference type="SUPFAM" id="SSF51445">
    <property type="entry name" value="(Trans)glycosidases"/>
    <property type="match status" value="1"/>
</dbReference>
<gene>
    <name evidence="1" type="ORF">COX77_04210</name>
</gene>
<dbReference type="AlphaFoldDB" id="A0A2M7VDL5"/>
<feature type="non-terminal residue" evidence="1">
    <location>
        <position position="1"/>
    </location>
</feature>
<evidence type="ECO:0000313" key="2">
    <source>
        <dbReference type="Proteomes" id="UP000230405"/>
    </source>
</evidence>
<accession>A0A2M7VDL5</accession>
<dbReference type="EMBL" id="PFPO01000080">
    <property type="protein sequence ID" value="PIZ98549.1"/>
    <property type="molecule type" value="Genomic_DNA"/>
</dbReference>
<evidence type="ECO:0008006" key="3">
    <source>
        <dbReference type="Google" id="ProtNLM"/>
    </source>
</evidence>